<keyword evidence="7" id="KW-0061">Asparagine biosynthesis</keyword>
<dbReference type="SUPFAM" id="SSF56235">
    <property type="entry name" value="N-terminal nucleophile aminohydrolases (Ntn hydrolases)"/>
    <property type="match status" value="1"/>
</dbReference>
<protein>
    <recommendedName>
        <fullName evidence="2">asparagine synthase (glutamine-hydrolyzing)</fullName>
        <ecNumber evidence="2">6.3.5.4</ecNumber>
    </recommendedName>
    <alternativeName>
        <fullName evidence="8">Glutamine-dependent asparagine synthetase</fullName>
    </alternativeName>
</protein>
<keyword evidence="10" id="KW-1133">Transmembrane helix</keyword>
<dbReference type="PANTHER" id="PTHR11772">
    <property type="entry name" value="ASPARAGINE SYNTHETASE"/>
    <property type="match status" value="1"/>
</dbReference>
<dbReference type="Pfam" id="PF00733">
    <property type="entry name" value="Asn_synthase"/>
    <property type="match status" value="2"/>
</dbReference>
<name>A0A6C0D814_9ZZZZ</name>
<dbReference type="SUPFAM" id="SSF52402">
    <property type="entry name" value="Adenine nucleotide alpha hydrolases-like"/>
    <property type="match status" value="1"/>
</dbReference>
<evidence type="ECO:0000256" key="7">
    <source>
        <dbReference type="ARBA" id="ARBA00022888"/>
    </source>
</evidence>
<proteinExistence type="predicted"/>
<dbReference type="GO" id="GO:0006529">
    <property type="term" value="P:asparagine biosynthetic process"/>
    <property type="evidence" value="ECO:0007669"/>
    <property type="project" value="UniProtKB-KW"/>
</dbReference>
<evidence type="ECO:0000313" key="12">
    <source>
        <dbReference type="EMBL" id="QHT12460.1"/>
    </source>
</evidence>
<dbReference type="GO" id="GO:0005829">
    <property type="term" value="C:cytosol"/>
    <property type="evidence" value="ECO:0007669"/>
    <property type="project" value="TreeGrafter"/>
</dbReference>
<sequence>MSEKSIWFKLIFLFLLDTMCGIWFCLGNFCTANIQNHVNKIKNRGPEDTRIVSVAHAGTMGFNRLAINGLNPDGMQPFQCDPTGFHSHYEMKTIYFMCNGEIYNWKTLAKEYNIKTKSQSDCEVLGELYIQNRDSIQDFFRLLDGVFAIVIIDLQKNQVVIGRDPYGVRPLYVGDNKYFSSEIKGLTGLCKKITPFMPGTYSVYNASTLELVESKEYFQVPFLKNVQYDSIREACIGLKIALDSAVEKRMLTERPVACLLSGGLDSSLIASLVATNLRNLGLPPLKTFCIGMEGSTDAKYARKVADFIKSDHTEIILTPDDFFNAIPQVIHDIESYDTTSVRASVGNWLVSKYIKENTSCKVVFNGDGSDELFGSYMYFYNAPNNFEFENETRRLLKDIHYFDVLRSDRSISSHGLEPRTPFLDRQFTQVALSIVTHLRRPIKNEQCEKFILRKAYDNDETLPSEVLWRKKEAFSDGVSSLEKSWYEIIQEKVLELVPSDWEALSKQYTYLPPKTPEQYYYRTIFEKHYKDHSNIIPYFWMPKWCEGATDPSARTLNVYNSLK</sequence>
<reference evidence="12" key="1">
    <citation type="journal article" date="2020" name="Nature">
        <title>Giant virus diversity and host interactions through global metagenomics.</title>
        <authorList>
            <person name="Schulz F."/>
            <person name="Roux S."/>
            <person name="Paez-Espino D."/>
            <person name="Jungbluth S."/>
            <person name="Walsh D.A."/>
            <person name="Denef V.J."/>
            <person name="McMahon K.D."/>
            <person name="Konstantinidis K.T."/>
            <person name="Eloe-Fadrosh E.A."/>
            <person name="Kyrpides N.C."/>
            <person name="Woyke T."/>
        </authorList>
    </citation>
    <scope>NUCLEOTIDE SEQUENCE</scope>
    <source>
        <strain evidence="12">GVMAG-M-3300023174-129</strain>
    </source>
</reference>
<evidence type="ECO:0000256" key="4">
    <source>
        <dbReference type="ARBA" id="ARBA00022605"/>
    </source>
</evidence>
<dbReference type="AlphaFoldDB" id="A0A6C0D814"/>
<dbReference type="InterPro" id="IPR050795">
    <property type="entry name" value="Asn_Synthetase"/>
</dbReference>
<dbReference type="EC" id="6.3.5.4" evidence="2"/>
<evidence type="ECO:0000256" key="5">
    <source>
        <dbReference type="ARBA" id="ARBA00022741"/>
    </source>
</evidence>
<dbReference type="Gene3D" id="3.40.50.620">
    <property type="entry name" value="HUPs"/>
    <property type="match status" value="1"/>
</dbReference>
<feature type="transmembrane region" description="Helical" evidence="10">
    <location>
        <begin position="7"/>
        <end position="29"/>
    </location>
</feature>
<dbReference type="Pfam" id="PF13537">
    <property type="entry name" value="GATase_7"/>
    <property type="match status" value="1"/>
</dbReference>
<keyword evidence="4" id="KW-0028">Amino-acid biosynthesis</keyword>
<dbReference type="PANTHER" id="PTHR11772:SF23">
    <property type="entry name" value="ASPARAGINE SYNTHETASE [GLUTAMINE-HYDROLYZING]"/>
    <property type="match status" value="1"/>
</dbReference>
<keyword evidence="3" id="KW-0436">Ligase</keyword>
<dbReference type="InterPro" id="IPR001962">
    <property type="entry name" value="Asn_synthase"/>
</dbReference>
<dbReference type="GO" id="GO:0004066">
    <property type="term" value="F:asparagine synthase (glutamine-hydrolyzing) activity"/>
    <property type="evidence" value="ECO:0007669"/>
    <property type="project" value="UniProtKB-EC"/>
</dbReference>
<keyword evidence="10" id="KW-0812">Transmembrane</keyword>
<evidence type="ECO:0000256" key="3">
    <source>
        <dbReference type="ARBA" id="ARBA00022598"/>
    </source>
</evidence>
<dbReference type="InterPro" id="IPR014729">
    <property type="entry name" value="Rossmann-like_a/b/a_fold"/>
</dbReference>
<dbReference type="InterPro" id="IPR029055">
    <property type="entry name" value="Ntn_hydrolases_N"/>
</dbReference>
<keyword evidence="5" id="KW-0547">Nucleotide-binding</keyword>
<evidence type="ECO:0000256" key="10">
    <source>
        <dbReference type="SAM" id="Phobius"/>
    </source>
</evidence>
<dbReference type="PIRSF" id="PIRSF001589">
    <property type="entry name" value="Asn_synthetase_glu-h"/>
    <property type="match status" value="1"/>
</dbReference>
<accession>A0A6C0D814</accession>
<dbReference type="GO" id="GO:0005524">
    <property type="term" value="F:ATP binding"/>
    <property type="evidence" value="ECO:0007669"/>
    <property type="project" value="UniProtKB-KW"/>
</dbReference>
<dbReference type="InterPro" id="IPR006426">
    <property type="entry name" value="Asn_synth_AEB"/>
</dbReference>
<organism evidence="12">
    <name type="scientific">viral metagenome</name>
    <dbReference type="NCBI Taxonomy" id="1070528"/>
    <lineage>
        <taxon>unclassified sequences</taxon>
        <taxon>metagenomes</taxon>
        <taxon>organismal metagenomes</taxon>
    </lineage>
</organism>
<keyword evidence="6" id="KW-0067">ATP-binding</keyword>
<feature type="domain" description="Glutamine amidotransferase type-2" evidence="11">
    <location>
        <begin position="20"/>
        <end position="207"/>
    </location>
</feature>
<dbReference type="EMBL" id="MN739545">
    <property type="protein sequence ID" value="QHT12460.1"/>
    <property type="molecule type" value="Genomic_DNA"/>
</dbReference>
<comment type="pathway">
    <text evidence="1">Amino-acid biosynthesis; L-asparagine biosynthesis; L-asparagine from L-aspartate (L-Gln route): step 1/1.</text>
</comment>
<dbReference type="InterPro" id="IPR017932">
    <property type="entry name" value="GATase_2_dom"/>
</dbReference>
<evidence type="ECO:0000256" key="1">
    <source>
        <dbReference type="ARBA" id="ARBA00005187"/>
    </source>
</evidence>
<evidence type="ECO:0000256" key="6">
    <source>
        <dbReference type="ARBA" id="ARBA00022840"/>
    </source>
</evidence>
<evidence type="ECO:0000259" key="11">
    <source>
        <dbReference type="PROSITE" id="PS51278"/>
    </source>
</evidence>
<dbReference type="Gene3D" id="3.60.20.10">
    <property type="entry name" value="Glutamine Phosphoribosylpyrophosphate, subunit 1, domain 1"/>
    <property type="match status" value="1"/>
</dbReference>
<dbReference type="PROSITE" id="PS51278">
    <property type="entry name" value="GATASE_TYPE_2"/>
    <property type="match status" value="1"/>
</dbReference>
<evidence type="ECO:0000256" key="2">
    <source>
        <dbReference type="ARBA" id="ARBA00012737"/>
    </source>
</evidence>
<keyword evidence="10" id="KW-0472">Membrane</keyword>
<evidence type="ECO:0000256" key="9">
    <source>
        <dbReference type="ARBA" id="ARBA00048741"/>
    </source>
</evidence>
<evidence type="ECO:0000256" key="8">
    <source>
        <dbReference type="ARBA" id="ARBA00030234"/>
    </source>
</evidence>
<comment type="catalytic activity">
    <reaction evidence="9">
        <text>L-aspartate + L-glutamine + ATP + H2O = L-asparagine + L-glutamate + AMP + diphosphate + H(+)</text>
        <dbReference type="Rhea" id="RHEA:12228"/>
        <dbReference type="ChEBI" id="CHEBI:15377"/>
        <dbReference type="ChEBI" id="CHEBI:15378"/>
        <dbReference type="ChEBI" id="CHEBI:29985"/>
        <dbReference type="ChEBI" id="CHEBI:29991"/>
        <dbReference type="ChEBI" id="CHEBI:30616"/>
        <dbReference type="ChEBI" id="CHEBI:33019"/>
        <dbReference type="ChEBI" id="CHEBI:58048"/>
        <dbReference type="ChEBI" id="CHEBI:58359"/>
        <dbReference type="ChEBI" id="CHEBI:456215"/>
        <dbReference type="EC" id="6.3.5.4"/>
    </reaction>
</comment>
<dbReference type="CDD" id="cd01991">
    <property type="entry name" value="Asn_synthase_B_C"/>
    <property type="match status" value="1"/>
</dbReference>